<organism evidence="12 13">
    <name type="scientific">Fibroporia radiculosa</name>
    <dbReference type="NCBI Taxonomy" id="599839"/>
    <lineage>
        <taxon>Eukaryota</taxon>
        <taxon>Fungi</taxon>
        <taxon>Dikarya</taxon>
        <taxon>Basidiomycota</taxon>
        <taxon>Agaricomycotina</taxon>
        <taxon>Agaricomycetes</taxon>
        <taxon>Polyporales</taxon>
        <taxon>Fibroporiaceae</taxon>
        <taxon>Fibroporia</taxon>
    </lineage>
</organism>
<keyword evidence="6" id="KW-0624">Polysaccharide degradation</keyword>
<evidence type="ECO:0000256" key="5">
    <source>
        <dbReference type="ARBA" id="ARBA00023295"/>
    </source>
</evidence>
<evidence type="ECO:0000256" key="4">
    <source>
        <dbReference type="ARBA" id="ARBA00023277"/>
    </source>
</evidence>
<dbReference type="Pfam" id="PF00704">
    <property type="entry name" value="Glyco_hydro_18"/>
    <property type="match status" value="1"/>
</dbReference>
<gene>
    <name evidence="12" type="ORF">FIBRA_03890</name>
</gene>
<feature type="signal peptide" evidence="10">
    <location>
        <begin position="1"/>
        <end position="23"/>
    </location>
</feature>
<keyword evidence="10" id="KW-0732">Signal</keyword>
<dbReference type="PANTHER" id="PTHR46476">
    <property type="entry name" value="CHITINASE 2-LIKE"/>
    <property type="match status" value="1"/>
</dbReference>
<dbReference type="InParanoid" id="J4HW85"/>
<comment type="similarity">
    <text evidence="8">Belongs to the glycosyl hydrolase 18 family.</text>
</comment>
<evidence type="ECO:0000256" key="6">
    <source>
        <dbReference type="ARBA" id="ARBA00023326"/>
    </source>
</evidence>
<evidence type="ECO:0000256" key="3">
    <source>
        <dbReference type="ARBA" id="ARBA00023024"/>
    </source>
</evidence>
<dbReference type="Proteomes" id="UP000006352">
    <property type="component" value="Unassembled WGS sequence"/>
</dbReference>
<evidence type="ECO:0000256" key="2">
    <source>
        <dbReference type="ARBA" id="ARBA00022801"/>
    </source>
</evidence>
<dbReference type="GO" id="GO:0006032">
    <property type="term" value="P:chitin catabolic process"/>
    <property type="evidence" value="ECO:0007669"/>
    <property type="project" value="UniProtKB-KW"/>
</dbReference>
<dbReference type="OrthoDB" id="3012298at2759"/>
<dbReference type="PANTHER" id="PTHR46476:SF9">
    <property type="entry name" value="GH18 DOMAIN-CONTAINING PROTEIN"/>
    <property type="match status" value="1"/>
</dbReference>
<evidence type="ECO:0000256" key="9">
    <source>
        <dbReference type="SAM" id="MobiDB-lite"/>
    </source>
</evidence>
<keyword evidence="4" id="KW-0119">Carbohydrate metabolism</keyword>
<keyword evidence="5 7" id="KW-0326">Glycosidase</keyword>
<proteinExistence type="inferred from homology"/>
<feature type="region of interest" description="Disordered" evidence="9">
    <location>
        <begin position="103"/>
        <end position="148"/>
    </location>
</feature>
<evidence type="ECO:0000313" key="13">
    <source>
        <dbReference type="Proteomes" id="UP000006352"/>
    </source>
</evidence>
<dbReference type="CDD" id="cd00598">
    <property type="entry name" value="GH18_chitinase-like"/>
    <property type="match status" value="1"/>
</dbReference>
<dbReference type="InterPro" id="IPR001223">
    <property type="entry name" value="Glyco_hydro18_cat"/>
</dbReference>
<dbReference type="PROSITE" id="PS51910">
    <property type="entry name" value="GH18_2"/>
    <property type="match status" value="1"/>
</dbReference>
<feature type="domain" description="GH18" evidence="11">
    <location>
        <begin position="150"/>
        <end position="430"/>
    </location>
</feature>
<dbReference type="AlphaFoldDB" id="J4HW85"/>
<protein>
    <recommendedName>
        <fullName evidence="11">GH18 domain-containing protein</fullName>
    </recommendedName>
</protein>
<dbReference type="SUPFAM" id="SSF51445">
    <property type="entry name" value="(Trans)glycosidases"/>
    <property type="match status" value="1"/>
</dbReference>
<dbReference type="InterPro" id="IPR001579">
    <property type="entry name" value="Glyco_hydro_18_chit_AS"/>
</dbReference>
<evidence type="ECO:0000256" key="10">
    <source>
        <dbReference type="SAM" id="SignalP"/>
    </source>
</evidence>
<dbReference type="InterPro" id="IPR017853">
    <property type="entry name" value="GH"/>
</dbReference>
<dbReference type="GO" id="GO:0008843">
    <property type="term" value="F:endochitinase activity"/>
    <property type="evidence" value="ECO:0007669"/>
    <property type="project" value="UniProtKB-EC"/>
</dbReference>
<accession>J4HW85</accession>
<reference evidence="12 13" key="1">
    <citation type="journal article" date="2012" name="Appl. Environ. Microbiol.">
        <title>Short-read sequencing for genomic analysis of the brown rot fungus Fibroporia radiculosa.</title>
        <authorList>
            <person name="Tang J.D."/>
            <person name="Perkins A.D."/>
            <person name="Sonstegard T.S."/>
            <person name="Schroeder S.G."/>
            <person name="Burgess S.C."/>
            <person name="Diehl S.V."/>
        </authorList>
    </citation>
    <scope>NUCLEOTIDE SEQUENCE [LARGE SCALE GENOMIC DNA]</scope>
    <source>
        <strain evidence="12 13">TFFH 294</strain>
    </source>
</reference>
<evidence type="ECO:0000259" key="11">
    <source>
        <dbReference type="PROSITE" id="PS51910"/>
    </source>
</evidence>
<dbReference type="Gene3D" id="3.20.20.80">
    <property type="entry name" value="Glycosidases"/>
    <property type="match status" value="1"/>
</dbReference>
<name>J4HW85_9APHY</name>
<dbReference type="GeneID" id="24096733"/>
<dbReference type="PROSITE" id="PS01095">
    <property type="entry name" value="GH18_1"/>
    <property type="match status" value="1"/>
</dbReference>
<dbReference type="RefSeq" id="XP_012181105.1">
    <property type="nucleotide sequence ID" value="XM_012325715.1"/>
</dbReference>
<dbReference type="GO" id="GO:0000272">
    <property type="term" value="P:polysaccharide catabolic process"/>
    <property type="evidence" value="ECO:0007669"/>
    <property type="project" value="UniProtKB-KW"/>
</dbReference>
<keyword evidence="2 7" id="KW-0378">Hydrolase</keyword>
<comment type="catalytic activity">
    <reaction evidence="1">
        <text>Random endo-hydrolysis of N-acetyl-beta-D-glucosaminide (1-&gt;4)-beta-linkages in chitin and chitodextrins.</text>
        <dbReference type="EC" id="3.2.1.14"/>
    </reaction>
</comment>
<evidence type="ECO:0000256" key="7">
    <source>
        <dbReference type="RuleBase" id="RU000489"/>
    </source>
</evidence>
<dbReference type="EMBL" id="HE797050">
    <property type="protein sequence ID" value="CCM01822.1"/>
    <property type="molecule type" value="Genomic_DNA"/>
</dbReference>
<sequence length="430" mass="43999">MFFSFSRIVSAAAVVACASSALAAPICSVSSSGVRTGSSNSTSSTSGIANVGSLPTFTSSFATPTLTSTPVVSSAPAVSSTPVVSSVPVVSSPAVSTPVISSAPAVSSTPISSAPVPTTTSGSGSSNSTSGSGSSNSTSGSGGSTSSSGPHFLVYSDAWVSGENGPPNVSEINGYNVFALSFLLASGSVDQAQEWEELDASTRASIKSQYNAAGVKLIVSAFGSTEAPTSSGDDPVNTANTMAAWVKQYDLDGIDIDYEDFDAINSGNGAVDWLVKFTTQLRSQLPSGQYIITHAPVAPWFSNNAQFQGGAYLQVDQQVGSMIDWYNVQFYNQGASEYTDCTGLLTQSSSTWPKTSVFEIAAAGVDLNKLVIGKPATASDATNGYMDPATLATCVDQAKGKGWNAGVMVWEFPSASQSWISTVRGSAYPV</sequence>
<evidence type="ECO:0000256" key="1">
    <source>
        <dbReference type="ARBA" id="ARBA00000822"/>
    </source>
</evidence>
<keyword evidence="3" id="KW-0146">Chitin degradation</keyword>
<feature type="chain" id="PRO_5003778706" description="GH18 domain-containing protein" evidence="10">
    <location>
        <begin position="24"/>
        <end position="430"/>
    </location>
</feature>
<evidence type="ECO:0000313" key="12">
    <source>
        <dbReference type="EMBL" id="CCM01822.1"/>
    </source>
</evidence>
<keyword evidence="13" id="KW-1185">Reference proteome</keyword>
<evidence type="ECO:0000256" key="8">
    <source>
        <dbReference type="RuleBase" id="RU004453"/>
    </source>
</evidence>
<dbReference type="HOGENOM" id="CLU_050410_1_1_1"/>